<evidence type="ECO:0000259" key="6">
    <source>
        <dbReference type="PROSITE" id="PS51934"/>
    </source>
</evidence>
<evidence type="ECO:0000256" key="3">
    <source>
        <dbReference type="ARBA" id="ARBA00022801"/>
    </source>
</evidence>
<evidence type="ECO:0000256" key="4">
    <source>
        <dbReference type="ARBA" id="ARBA00023098"/>
    </source>
</evidence>
<dbReference type="PANTHER" id="PTHR13943">
    <property type="entry name" value="HRAS-LIKE SUPPRESSOR - RELATED"/>
    <property type="match status" value="1"/>
</dbReference>
<dbReference type="PROSITE" id="PS51934">
    <property type="entry name" value="LRAT"/>
    <property type="match status" value="1"/>
</dbReference>
<reference evidence="8" key="1">
    <citation type="submission" date="2017-02" db="UniProtKB">
        <authorList>
            <consortium name="WormBaseParasite"/>
        </authorList>
    </citation>
    <scope>IDENTIFICATION</scope>
</reference>
<keyword evidence="5" id="KW-0472">Membrane</keyword>
<keyword evidence="2" id="KW-0808">Transferase</keyword>
<keyword evidence="5" id="KW-0812">Transmembrane</keyword>
<dbReference type="GO" id="GO:0004623">
    <property type="term" value="F:phospholipase A2 activity"/>
    <property type="evidence" value="ECO:0007669"/>
    <property type="project" value="TreeGrafter"/>
</dbReference>
<accession>A0A0N5BI18</accession>
<sequence>MNKYIQTPWTSAENVVGKLQIGDLLEFRRCPSSGIPLYSHWGVYIGLIDDIHEIGHFYYGENDNKLLLSIQTLFSYGSTSGGTITSIRIDNLFDICLNGQCRINNSFDKECEPLPKGDFRSRVLSKVGESRYCLLSNNCEHFAKWVRYDISISRQANIGKAIIGGSTGLIISKNLFYFCIGSMILLIISGPFIPLAVGLSIYFALQYFGKFRRRSSRYSINLNRFKSQMTLLN</sequence>
<evidence type="ECO:0000256" key="5">
    <source>
        <dbReference type="SAM" id="Phobius"/>
    </source>
</evidence>
<dbReference type="Pfam" id="PF04970">
    <property type="entry name" value="LRAT"/>
    <property type="match status" value="1"/>
</dbReference>
<keyword evidence="7" id="KW-1185">Reference proteome</keyword>
<evidence type="ECO:0000313" key="7">
    <source>
        <dbReference type="Proteomes" id="UP000046392"/>
    </source>
</evidence>
<feature type="transmembrane region" description="Helical" evidence="5">
    <location>
        <begin position="175"/>
        <end position="205"/>
    </location>
</feature>
<name>A0A0N5BI18_STREA</name>
<feature type="domain" description="LRAT" evidence="6">
    <location>
        <begin position="30"/>
        <end position="155"/>
    </location>
</feature>
<dbReference type="InterPro" id="IPR007053">
    <property type="entry name" value="LRAT_dom"/>
</dbReference>
<dbReference type="Proteomes" id="UP000046392">
    <property type="component" value="Unplaced"/>
</dbReference>
<dbReference type="GO" id="GO:0016410">
    <property type="term" value="F:N-acyltransferase activity"/>
    <property type="evidence" value="ECO:0007669"/>
    <property type="project" value="TreeGrafter"/>
</dbReference>
<dbReference type="AlphaFoldDB" id="A0A0N5BI18"/>
<dbReference type="PANTHER" id="PTHR13943:SF77">
    <property type="entry name" value="LRAT DOMAIN-CONTAINING PROTEIN"/>
    <property type="match status" value="1"/>
</dbReference>
<dbReference type="Gene3D" id="3.90.1720.10">
    <property type="entry name" value="endopeptidase domain like (from Nostoc punctiforme)"/>
    <property type="match status" value="1"/>
</dbReference>
<organism evidence="7 8">
    <name type="scientific">Strongyloides papillosus</name>
    <name type="common">Intestinal threadworm</name>
    <dbReference type="NCBI Taxonomy" id="174720"/>
    <lineage>
        <taxon>Eukaryota</taxon>
        <taxon>Metazoa</taxon>
        <taxon>Ecdysozoa</taxon>
        <taxon>Nematoda</taxon>
        <taxon>Chromadorea</taxon>
        <taxon>Rhabditida</taxon>
        <taxon>Tylenchina</taxon>
        <taxon>Panagrolaimomorpha</taxon>
        <taxon>Strongyloidoidea</taxon>
        <taxon>Strongyloididae</taxon>
        <taxon>Strongyloides</taxon>
    </lineage>
</organism>
<evidence type="ECO:0000256" key="2">
    <source>
        <dbReference type="ARBA" id="ARBA00022679"/>
    </source>
</evidence>
<dbReference type="GO" id="GO:0005737">
    <property type="term" value="C:cytoplasm"/>
    <property type="evidence" value="ECO:0007669"/>
    <property type="project" value="TreeGrafter"/>
</dbReference>
<dbReference type="InterPro" id="IPR051496">
    <property type="entry name" value="H-rev107_PLA/AT"/>
</dbReference>
<dbReference type="GO" id="GO:0070292">
    <property type="term" value="P:N-acylphosphatidylethanolamine metabolic process"/>
    <property type="evidence" value="ECO:0007669"/>
    <property type="project" value="TreeGrafter"/>
</dbReference>
<protein>
    <submittedName>
        <fullName evidence="8">LRAT domain-containing protein</fullName>
    </submittedName>
</protein>
<keyword evidence="5" id="KW-1133">Transmembrane helix</keyword>
<evidence type="ECO:0000256" key="1">
    <source>
        <dbReference type="ARBA" id="ARBA00007824"/>
    </source>
</evidence>
<comment type="similarity">
    <text evidence="1">Belongs to the H-rev107 family.</text>
</comment>
<keyword evidence="4" id="KW-0443">Lipid metabolism</keyword>
<evidence type="ECO:0000313" key="8">
    <source>
        <dbReference type="WBParaSite" id="SPAL_0000560300.1"/>
    </source>
</evidence>
<dbReference type="WBParaSite" id="SPAL_0000560300.1">
    <property type="protein sequence ID" value="SPAL_0000560300.1"/>
    <property type="gene ID" value="SPAL_0000560300"/>
</dbReference>
<dbReference type="STRING" id="174720.A0A0N5BI18"/>
<keyword evidence="3" id="KW-0378">Hydrolase</keyword>
<proteinExistence type="inferred from homology"/>
<dbReference type="GO" id="GO:0008970">
    <property type="term" value="F:phospholipase A1 activity"/>
    <property type="evidence" value="ECO:0007669"/>
    <property type="project" value="TreeGrafter"/>
</dbReference>